<reference evidence="1 2" key="1">
    <citation type="submission" date="2019-05" db="EMBL/GenBank/DDBJ databases">
        <title>Another draft genome of Portunus trituberculatus and its Hox gene families provides insights of decapod evolution.</title>
        <authorList>
            <person name="Jeong J.-H."/>
            <person name="Song I."/>
            <person name="Kim S."/>
            <person name="Choi T."/>
            <person name="Kim D."/>
            <person name="Ryu S."/>
            <person name="Kim W."/>
        </authorList>
    </citation>
    <scope>NUCLEOTIDE SEQUENCE [LARGE SCALE GENOMIC DNA]</scope>
    <source>
        <tissue evidence="1">Muscle</tissue>
    </source>
</reference>
<gene>
    <name evidence="1" type="ORF">E2C01_092912</name>
</gene>
<evidence type="ECO:0000313" key="2">
    <source>
        <dbReference type="Proteomes" id="UP000324222"/>
    </source>
</evidence>
<dbReference type="EMBL" id="VSRR010110623">
    <property type="protein sequence ID" value="MPC97592.1"/>
    <property type="molecule type" value="Genomic_DNA"/>
</dbReference>
<comment type="caution">
    <text evidence="1">The sequence shown here is derived from an EMBL/GenBank/DDBJ whole genome shotgun (WGS) entry which is preliminary data.</text>
</comment>
<accession>A0A5B7JNF3</accession>
<sequence length="84" mass="9202">MEYECPPLLLVPGNTPCHLQVLLEVISSASSTRCCNTFEASLHLYLSKGINISSYIAQPTPMKDPNTPMGSVLTQKNEEHLIGK</sequence>
<evidence type="ECO:0000313" key="1">
    <source>
        <dbReference type="EMBL" id="MPC97592.1"/>
    </source>
</evidence>
<dbReference type="Proteomes" id="UP000324222">
    <property type="component" value="Unassembled WGS sequence"/>
</dbReference>
<name>A0A5B7JNF3_PORTR</name>
<dbReference type="AlphaFoldDB" id="A0A5B7JNF3"/>
<proteinExistence type="predicted"/>
<keyword evidence="2" id="KW-1185">Reference proteome</keyword>
<organism evidence="1 2">
    <name type="scientific">Portunus trituberculatus</name>
    <name type="common">Swimming crab</name>
    <name type="synonym">Neptunus trituberculatus</name>
    <dbReference type="NCBI Taxonomy" id="210409"/>
    <lineage>
        <taxon>Eukaryota</taxon>
        <taxon>Metazoa</taxon>
        <taxon>Ecdysozoa</taxon>
        <taxon>Arthropoda</taxon>
        <taxon>Crustacea</taxon>
        <taxon>Multicrustacea</taxon>
        <taxon>Malacostraca</taxon>
        <taxon>Eumalacostraca</taxon>
        <taxon>Eucarida</taxon>
        <taxon>Decapoda</taxon>
        <taxon>Pleocyemata</taxon>
        <taxon>Brachyura</taxon>
        <taxon>Eubrachyura</taxon>
        <taxon>Portunoidea</taxon>
        <taxon>Portunidae</taxon>
        <taxon>Portuninae</taxon>
        <taxon>Portunus</taxon>
    </lineage>
</organism>
<protein>
    <submittedName>
        <fullName evidence="1">Uncharacterized protein</fullName>
    </submittedName>
</protein>